<evidence type="ECO:0000259" key="2">
    <source>
        <dbReference type="Pfam" id="PF13962"/>
    </source>
</evidence>
<keyword evidence="4" id="KW-1185">Reference proteome</keyword>
<evidence type="ECO:0000313" key="3">
    <source>
        <dbReference type="EMBL" id="GKV48025.1"/>
    </source>
</evidence>
<dbReference type="EMBL" id="BPVZ01000244">
    <property type="protein sequence ID" value="GKV48025.1"/>
    <property type="molecule type" value="Genomic_DNA"/>
</dbReference>
<dbReference type="InterPro" id="IPR026961">
    <property type="entry name" value="PGG_dom"/>
</dbReference>
<feature type="transmembrane region" description="Helical" evidence="1">
    <location>
        <begin position="309"/>
        <end position="335"/>
    </location>
</feature>
<proteinExistence type="predicted"/>
<organism evidence="3 4">
    <name type="scientific">Rubroshorea leprosula</name>
    <dbReference type="NCBI Taxonomy" id="152421"/>
    <lineage>
        <taxon>Eukaryota</taxon>
        <taxon>Viridiplantae</taxon>
        <taxon>Streptophyta</taxon>
        <taxon>Embryophyta</taxon>
        <taxon>Tracheophyta</taxon>
        <taxon>Spermatophyta</taxon>
        <taxon>Magnoliopsida</taxon>
        <taxon>eudicotyledons</taxon>
        <taxon>Gunneridae</taxon>
        <taxon>Pentapetalae</taxon>
        <taxon>rosids</taxon>
        <taxon>malvids</taxon>
        <taxon>Malvales</taxon>
        <taxon>Dipterocarpaceae</taxon>
        <taxon>Rubroshorea</taxon>
    </lineage>
</organism>
<name>A0AAV5MDR2_9ROSI</name>
<protein>
    <recommendedName>
        <fullName evidence="2">PGG domain-containing protein</fullName>
    </recommendedName>
</protein>
<accession>A0AAV5MDR2</accession>
<feature type="transmembrane region" description="Helical" evidence="1">
    <location>
        <begin position="279"/>
        <end position="303"/>
    </location>
</feature>
<dbReference type="Pfam" id="PF13962">
    <property type="entry name" value="PGG"/>
    <property type="match status" value="1"/>
</dbReference>
<dbReference type="Gene3D" id="1.25.40.20">
    <property type="entry name" value="Ankyrin repeat-containing domain"/>
    <property type="match status" value="1"/>
</dbReference>
<dbReference type="PANTHER" id="PTHR24177">
    <property type="entry name" value="CASKIN"/>
    <property type="match status" value="1"/>
</dbReference>
<keyword evidence="1" id="KW-1133">Transmembrane helix</keyword>
<feature type="transmembrane region" description="Helical" evidence="1">
    <location>
        <begin position="237"/>
        <end position="259"/>
    </location>
</feature>
<comment type="caution">
    <text evidence="3">The sequence shown here is derived from an EMBL/GenBank/DDBJ whole genome shotgun (WGS) entry which is preliminary data.</text>
</comment>
<keyword evidence="1" id="KW-0812">Transmembrane</keyword>
<reference evidence="3 4" key="1">
    <citation type="journal article" date="2021" name="Commun. Biol.">
        <title>The genome of Shorea leprosula (Dipterocarpaceae) highlights the ecological relevance of drought in aseasonal tropical rainforests.</title>
        <authorList>
            <person name="Ng K.K.S."/>
            <person name="Kobayashi M.J."/>
            <person name="Fawcett J.A."/>
            <person name="Hatakeyama M."/>
            <person name="Paape T."/>
            <person name="Ng C.H."/>
            <person name="Ang C.C."/>
            <person name="Tnah L.H."/>
            <person name="Lee C.T."/>
            <person name="Nishiyama T."/>
            <person name="Sese J."/>
            <person name="O'Brien M.J."/>
            <person name="Copetti D."/>
            <person name="Mohd Noor M.I."/>
            <person name="Ong R.C."/>
            <person name="Putra M."/>
            <person name="Sireger I.Z."/>
            <person name="Indrioko S."/>
            <person name="Kosugi Y."/>
            <person name="Izuno A."/>
            <person name="Isagi Y."/>
            <person name="Lee S.L."/>
            <person name="Shimizu K.K."/>
        </authorList>
    </citation>
    <scope>NUCLEOTIDE SEQUENCE [LARGE SCALE GENOMIC DNA]</scope>
    <source>
        <strain evidence="3">214</strain>
    </source>
</reference>
<dbReference type="InterPro" id="IPR036770">
    <property type="entry name" value="Ankyrin_rpt-contain_sf"/>
</dbReference>
<dbReference type="PANTHER" id="PTHR24177:SF329">
    <property type="entry name" value="ANKYRIN REPEAT PROTEIN"/>
    <property type="match status" value="1"/>
</dbReference>
<dbReference type="AlphaFoldDB" id="A0AAV5MDR2"/>
<sequence length="361" mass="40088">MDENARAIIYFICWRLSTLNEKQFLRSGAVEATFQAIKNGTPEIAIEIAKVNTNILWNCTDPEDSRNMFACAVAHRQEEVAQFLYGFNARIGTNMVFTTDKDGNNLLHLAAKLAPRSYLDCIPGAALQLQSELRWFKAVEGIVPQFNNYDKNNGGKTPSQMFVKEHKQLLKEAEEWLKKTAESSTVVGALIITIMFAVAFTVPGGNNQNTGFPIFLDPISLNKTTDSSTVPSPTVPFMVFVVSDAISLFAASSSVLMFLGILTSRYAYKDFLKSLPVKLIIGISSLFISIAAMMVAFCVALFIMLQGRLWIIIPVTLLAGIPVIIFVLLLFPFLVELYTSTFRPGIFDNKKNINKRKGRDG</sequence>
<feature type="domain" description="PGG" evidence="2">
    <location>
        <begin position="174"/>
        <end position="303"/>
    </location>
</feature>
<feature type="transmembrane region" description="Helical" evidence="1">
    <location>
        <begin position="186"/>
        <end position="205"/>
    </location>
</feature>
<dbReference type="GO" id="GO:0016020">
    <property type="term" value="C:membrane"/>
    <property type="evidence" value="ECO:0007669"/>
    <property type="project" value="TreeGrafter"/>
</dbReference>
<dbReference type="Proteomes" id="UP001054252">
    <property type="component" value="Unassembled WGS sequence"/>
</dbReference>
<keyword evidence="1" id="KW-0472">Membrane</keyword>
<evidence type="ECO:0000313" key="4">
    <source>
        <dbReference type="Proteomes" id="UP001054252"/>
    </source>
</evidence>
<gene>
    <name evidence="3" type="ORF">SLEP1_g54865</name>
</gene>
<evidence type="ECO:0000256" key="1">
    <source>
        <dbReference type="SAM" id="Phobius"/>
    </source>
</evidence>